<dbReference type="STRING" id="1122155.SAMN02745158_04391"/>
<proteinExistence type="predicted"/>
<dbReference type="InterPro" id="IPR051158">
    <property type="entry name" value="Metallophosphoesterase_sf"/>
</dbReference>
<dbReference type="Gene3D" id="3.60.21.10">
    <property type="match status" value="1"/>
</dbReference>
<dbReference type="InterPro" id="IPR029052">
    <property type="entry name" value="Metallo-depent_PP-like"/>
</dbReference>
<dbReference type="AlphaFoldDB" id="A0A1M5D2G4"/>
<evidence type="ECO:0000259" key="3">
    <source>
        <dbReference type="Pfam" id="PF00149"/>
    </source>
</evidence>
<name>A0A1M5D2G4_9CLOT</name>
<evidence type="ECO:0000256" key="1">
    <source>
        <dbReference type="ARBA" id="ARBA00022723"/>
    </source>
</evidence>
<dbReference type="EMBL" id="FQVI01000052">
    <property type="protein sequence ID" value="SHF61118.1"/>
    <property type="molecule type" value="Genomic_DNA"/>
</dbReference>
<dbReference type="InterPro" id="IPR004843">
    <property type="entry name" value="Calcineurin-like_PHP"/>
</dbReference>
<evidence type="ECO:0000313" key="4">
    <source>
        <dbReference type="EMBL" id="SHF61118.1"/>
    </source>
</evidence>
<accession>A0A1M5D2G4</accession>
<dbReference type="OrthoDB" id="9780884at2"/>
<sequence>MKKFITAEYEFSSPKVKELLKFLMISDLHNVCFGENNAVLVKKIYQENPDGILIGGDLLIGKPGASVLPALSFLRQAVGCCPVYYGLGNHEYRMKINPEQYEHQYQRYERELEKAGVILLENQHIPLKSKKTSVNIYGLELPMKYYDRKRRHGLSQRELKLLLGKPEENAYNILLAHNPRFTDAYLDWGADLTLSGHYHGGMVRLPFTNGLISPYMTLFPKYCHGLFTKEGKYAVVSAGMGEHTIPLRIFNPREMLVIILKPEE</sequence>
<evidence type="ECO:0000256" key="2">
    <source>
        <dbReference type="ARBA" id="ARBA00022801"/>
    </source>
</evidence>
<keyword evidence="5" id="KW-1185">Reference proteome</keyword>
<dbReference type="GO" id="GO:0046872">
    <property type="term" value="F:metal ion binding"/>
    <property type="evidence" value="ECO:0007669"/>
    <property type="project" value="UniProtKB-KW"/>
</dbReference>
<dbReference type="PANTHER" id="PTHR31302">
    <property type="entry name" value="TRANSMEMBRANE PROTEIN WITH METALLOPHOSPHOESTERASE DOMAIN-RELATED"/>
    <property type="match status" value="1"/>
</dbReference>
<dbReference type="SUPFAM" id="SSF56300">
    <property type="entry name" value="Metallo-dependent phosphatases"/>
    <property type="match status" value="1"/>
</dbReference>
<gene>
    <name evidence="4" type="ORF">SAMN02745158_04391</name>
</gene>
<organism evidence="4 5">
    <name type="scientific">Lactonifactor longoviformis DSM 17459</name>
    <dbReference type="NCBI Taxonomy" id="1122155"/>
    <lineage>
        <taxon>Bacteria</taxon>
        <taxon>Bacillati</taxon>
        <taxon>Bacillota</taxon>
        <taxon>Clostridia</taxon>
        <taxon>Eubacteriales</taxon>
        <taxon>Clostridiaceae</taxon>
        <taxon>Lactonifactor</taxon>
    </lineage>
</organism>
<reference evidence="4 5" key="1">
    <citation type="submission" date="2016-11" db="EMBL/GenBank/DDBJ databases">
        <authorList>
            <person name="Jaros S."/>
            <person name="Januszkiewicz K."/>
            <person name="Wedrychowicz H."/>
        </authorList>
    </citation>
    <scope>NUCLEOTIDE SEQUENCE [LARGE SCALE GENOMIC DNA]</scope>
    <source>
        <strain evidence="4 5">DSM 17459</strain>
    </source>
</reference>
<dbReference type="Pfam" id="PF00149">
    <property type="entry name" value="Metallophos"/>
    <property type="match status" value="1"/>
</dbReference>
<dbReference type="GO" id="GO:0016020">
    <property type="term" value="C:membrane"/>
    <property type="evidence" value="ECO:0007669"/>
    <property type="project" value="GOC"/>
</dbReference>
<dbReference type="GO" id="GO:0008758">
    <property type="term" value="F:UDP-2,3-diacylglucosamine hydrolase activity"/>
    <property type="evidence" value="ECO:0007669"/>
    <property type="project" value="TreeGrafter"/>
</dbReference>
<evidence type="ECO:0000313" key="5">
    <source>
        <dbReference type="Proteomes" id="UP000184245"/>
    </source>
</evidence>
<keyword evidence="2" id="KW-0378">Hydrolase</keyword>
<dbReference type="RefSeq" id="WP_072854883.1">
    <property type="nucleotide sequence ID" value="NZ_FQVI01000052.1"/>
</dbReference>
<dbReference type="Proteomes" id="UP000184245">
    <property type="component" value="Unassembled WGS sequence"/>
</dbReference>
<protein>
    <recommendedName>
        <fullName evidence="3">Calcineurin-like phosphoesterase domain-containing protein</fullName>
    </recommendedName>
</protein>
<dbReference type="PANTHER" id="PTHR31302:SF31">
    <property type="entry name" value="PHOSPHODIESTERASE YAEI"/>
    <property type="match status" value="1"/>
</dbReference>
<keyword evidence="1" id="KW-0479">Metal-binding</keyword>
<dbReference type="GO" id="GO:0009245">
    <property type="term" value="P:lipid A biosynthetic process"/>
    <property type="evidence" value="ECO:0007669"/>
    <property type="project" value="TreeGrafter"/>
</dbReference>
<feature type="domain" description="Calcineurin-like phosphoesterase" evidence="3">
    <location>
        <begin position="20"/>
        <end position="199"/>
    </location>
</feature>